<evidence type="ECO:0000256" key="2">
    <source>
        <dbReference type="ARBA" id="ARBA00022980"/>
    </source>
</evidence>
<evidence type="ECO:0000313" key="5">
    <source>
        <dbReference type="Proteomes" id="UP000008743"/>
    </source>
</evidence>
<dbReference type="OMA" id="RCHKCVR"/>
<accession>A0A0D2VHR7</accession>
<organism evidence="4 5">
    <name type="scientific">Capsaspora owczarzaki (strain ATCC 30864)</name>
    <dbReference type="NCBI Taxonomy" id="595528"/>
    <lineage>
        <taxon>Eukaryota</taxon>
        <taxon>Filasterea</taxon>
        <taxon>Capsaspora</taxon>
    </lineage>
</organism>
<dbReference type="Pfam" id="PF01199">
    <property type="entry name" value="Ribosomal_L34e"/>
    <property type="match status" value="1"/>
</dbReference>
<dbReference type="FunCoup" id="A0A0D2VHR7">
    <property type="interactions" value="356"/>
</dbReference>
<dbReference type="Proteomes" id="UP000008743">
    <property type="component" value="Unassembled WGS sequence"/>
</dbReference>
<dbReference type="eggNOG" id="KOG1790">
    <property type="taxonomic scope" value="Eukaryota"/>
</dbReference>
<comment type="similarity">
    <text evidence="1">Belongs to the eukaryotic ribosomal protein eL34 family.</text>
</comment>
<dbReference type="PANTHER" id="PTHR46595">
    <property type="entry name" value="60S RIBOSOMAL PROTEIN L34"/>
    <property type="match status" value="1"/>
</dbReference>
<dbReference type="AlphaFoldDB" id="A0A0D2VHR7"/>
<evidence type="ECO:0000256" key="1">
    <source>
        <dbReference type="ARBA" id="ARBA00009875"/>
    </source>
</evidence>
<sequence length="111" mass="12453">MAQRLTYRRRHSYKTSSNLVRVVKTPGGVLRYIYQKKAGTVPKCGDCSQTLIGLPALRPKEWAGVSKTKKSVNRAYGGSRCGTCVRDRILRAFLLEEQKIVKRMVKAAPKA</sequence>
<evidence type="ECO:0000256" key="3">
    <source>
        <dbReference type="ARBA" id="ARBA00023274"/>
    </source>
</evidence>
<dbReference type="InterPro" id="IPR038562">
    <property type="entry name" value="Ribosomal_eL34_C_sf"/>
</dbReference>
<dbReference type="InParanoid" id="A0A0D2VHR7"/>
<dbReference type="GO" id="GO:0003735">
    <property type="term" value="F:structural constituent of ribosome"/>
    <property type="evidence" value="ECO:0007669"/>
    <property type="project" value="InterPro"/>
</dbReference>
<dbReference type="InterPro" id="IPR008195">
    <property type="entry name" value="Ribosomal_eL34"/>
</dbReference>
<reference evidence="5" key="1">
    <citation type="submission" date="2011-02" db="EMBL/GenBank/DDBJ databases">
        <title>The Genome Sequence of Capsaspora owczarzaki ATCC 30864.</title>
        <authorList>
            <person name="Russ C."/>
            <person name="Cuomo C."/>
            <person name="Burger G."/>
            <person name="Gray M.W."/>
            <person name="Holland P.W.H."/>
            <person name="King N."/>
            <person name="Lang F.B.F."/>
            <person name="Roger A.J."/>
            <person name="Ruiz-Trillo I."/>
            <person name="Young S.K."/>
            <person name="Zeng Q."/>
            <person name="Gargeya S."/>
            <person name="Alvarado L."/>
            <person name="Berlin A."/>
            <person name="Chapman S.B."/>
            <person name="Chen Z."/>
            <person name="Freedman E."/>
            <person name="Gellesch M."/>
            <person name="Goldberg J."/>
            <person name="Griggs A."/>
            <person name="Gujja S."/>
            <person name="Heilman E."/>
            <person name="Heiman D."/>
            <person name="Howarth C."/>
            <person name="Mehta T."/>
            <person name="Neiman D."/>
            <person name="Pearson M."/>
            <person name="Roberts A."/>
            <person name="Saif S."/>
            <person name="Shea T."/>
            <person name="Shenoy N."/>
            <person name="Sisk P."/>
            <person name="Stolte C."/>
            <person name="Sykes S."/>
            <person name="White J."/>
            <person name="Yandava C."/>
            <person name="Haas B."/>
            <person name="Nusbaum C."/>
            <person name="Birren B."/>
        </authorList>
    </citation>
    <scope>NUCLEOTIDE SEQUENCE</scope>
    <source>
        <strain evidence="5">ATCC 30864</strain>
    </source>
</reference>
<name>A0A0D2VHR7_CAPO3</name>
<dbReference type="PRINTS" id="PR01250">
    <property type="entry name" value="RIBOSOMALL34"/>
</dbReference>
<dbReference type="GO" id="GO:0006412">
    <property type="term" value="P:translation"/>
    <property type="evidence" value="ECO:0007669"/>
    <property type="project" value="InterPro"/>
</dbReference>
<evidence type="ECO:0000313" key="4">
    <source>
        <dbReference type="EMBL" id="KJE89487.1"/>
    </source>
</evidence>
<dbReference type="GO" id="GO:1990904">
    <property type="term" value="C:ribonucleoprotein complex"/>
    <property type="evidence" value="ECO:0007669"/>
    <property type="project" value="UniProtKB-KW"/>
</dbReference>
<dbReference type="STRING" id="595528.A0A0D2VHR7"/>
<proteinExistence type="inferred from homology"/>
<protein>
    <submittedName>
        <fullName evidence="4">50S ribosomal protein L34e</fullName>
    </submittedName>
</protein>
<dbReference type="OrthoDB" id="277449at2759"/>
<keyword evidence="5" id="KW-1185">Reference proteome</keyword>
<dbReference type="PhylomeDB" id="A0A0D2VHR7"/>
<keyword evidence="3" id="KW-0687">Ribonucleoprotein</keyword>
<dbReference type="EMBL" id="KE346360">
    <property type="protein sequence ID" value="KJE89487.1"/>
    <property type="molecule type" value="Genomic_DNA"/>
</dbReference>
<dbReference type="GO" id="GO:0005840">
    <property type="term" value="C:ribosome"/>
    <property type="evidence" value="ECO:0007669"/>
    <property type="project" value="UniProtKB-KW"/>
</dbReference>
<dbReference type="Gene3D" id="6.20.370.70">
    <property type="match status" value="1"/>
</dbReference>
<dbReference type="Gene3D" id="6.20.340.10">
    <property type="match status" value="1"/>
</dbReference>
<gene>
    <name evidence="4" type="ORF">CAOG_008456</name>
</gene>
<keyword evidence="2 4" id="KW-0689">Ribosomal protein</keyword>
<dbReference type="RefSeq" id="XP_011270028.1">
    <property type="nucleotide sequence ID" value="XM_011271726.1"/>
</dbReference>